<accession>A0ACB5U3U2</accession>
<name>A0ACB5U3U2_CANBO</name>
<keyword evidence="2" id="KW-1185">Reference proteome</keyword>
<comment type="caution">
    <text evidence="1">The sequence shown here is derived from an EMBL/GenBank/DDBJ whole genome shotgun (WGS) entry which is preliminary data.</text>
</comment>
<protein>
    <submittedName>
        <fullName evidence="1">Unnamed protein product</fullName>
    </submittedName>
</protein>
<evidence type="ECO:0000313" key="1">
    <source>
        <dbReference type="EMBL" id="GMF00573.1"/>
    </source>
</evidence>
<sequence length="403" mass="45520">MPKLEEWEIKKYWQIFSSLNPVDNKLSGDKVSVVFKNSHLTDDKLSKIWDLADIDVDGSLDFEEFCIAMRLIFDIVNGDVTSVPDKLPNWLIPSSKSHLVQADIAVRSGSNNDATSISSFSDGEDEELSLNDDFDWYISPTDKKTYETIYDSSCDRYGRIKFDSLNGLYATLKNVPETAISSAWNIVNPKQYETIDKDQCLVLLHLLNQRSNGKRLPRSVPASLRATFSKETPQYDLNSSQANLTPQSINNSNSNGNMTTTKQSFASDYLSKLGNSKNSAAPSSGTDFSATKGTDWEEVRLRRELNDLEELLKKAEDASKKRMSPDKKDDKFAMEKYEYEQLLQYKNSQLTKISLNGNSNGGDLKSIVQDIDLVESQVKNLEVFLNSKKDELLKLREEVSNFS</sequence>
<gene>
    <name evidence="1" type="ORF">Cboi01_000558800</name>
</gene>
<dbReference type="EMBL" id="BSXV01004476">
    <property type="protein sequence ID" value="GMF00573.1"/>
    <property type="molecule type" value="Genomic_DNA"/>
</dbReference>
<reference evidence="1" key="1">
    <citation type="submission" date="2023-04" db="EMBL/GenBank/DDBJ databases">
        <title>Candida boidinii NBRC 1967.</title>
        <authorList>
            <person name="Ichikawa N."/>
            <person name="Sato H."/>
            <person name="Tonouchi N."/>
        </authorList>
    </citation>
    <scope>NUCLEOTIDE SEQUENCE</scope>
    <source>
        <strain evidence="1">NBRC 1967</strain>
    </source>
</reference>
<proteinExistence type="predicted"/>
<dbReference type="Proteomes" id="UP001165101">
    <property type="component" value="Unassembled WGS sequence"/>
</dbReference>
<evidence type="ECO:0000313" key="2">
    <source>
        <dbReference type="Proteomes" id="UP001165101"/>
    </source>
</evidence>
<organism evidence="1 2">
    <name type="scientific">Candida boidinii</name>
    <name type="common">Yeast</name>
    <dbReference type="NCBI Taxonomy" id="5477"/>
    <lineage>
        <taxon>Eukaryota</taxon>
        <taxon>Fungi</taxon>
        <taxon>Dikarya</taxon>
        <taxon>Ascomycota</taxon>
        <taxon>Saccharomycotina</taxon>
        <taxon>Pichiomycetes</taxon>
        <taxon>Pichiales</taxon>
        <taxon>Pichiaceae</taxon>
        <taxon>Ogataea</taxon>
        <taxon>Ogataea/Candida clade</taxon>
    </lineage>
</organism>